<dbReference type="SUPFAM" id="SSF82185">
    <property type="entry name" value="Histone H3 K4-specific methyltransferase SET7/9 N-terminal domain"/>
    <property type="match status" value="1"/>
</dbReference>
<feature type="chain" id="PRO_5046990592" evidence="1">
    <location>
        <begin position="19"/>
        <end position="317"/>
    </location>
</feature>
<dbReference type="PROSITE" id="PS52015">
    <property type="entry name" value="TONB_CTD"/>
    <property type="match status" value="1"/>
</dbReference>
<evidence type="ECO:0000256" key="1">
    <source>
        <dbReference type="SAM" id="SignalP"/>
    </source>
</evidence>
<feature type="signal peptide" evidence="1">
    <location>
        <begin position="1"/>
        <end position="18"/>
    </location>
</feature>
<dbReference type="EMBL" id="JBHTHZ010000014">
    <property type="protein sequence ID" value="MFD0795733.1"/>
    <property type="molecule type" value="Genomic_DNA"/>
</dbReference>
<feature type="domain" description="TonB C-terminal" evidence="2">
    <location>
        <begin position="225"/>
        <end position="317"/>
    </location>
</feature>
<dbReference type="Gene3D" id="3.90.930.1">
    <property type="match status" value="1"/>
</dbReference>
<dbReference type="InterPro" id="IPR051045">
    <property type="entry name" value="TonB-dependent_transducer"/>
</dbReference>
<dbReference type="Proteomes" id="UP001597010">
    <property type="component" value="Unassembled WGS sequence"/>
</dbReference>
<evidence type="ECO:0000313" key="3">
    <source>
        <dbReference type="EMBL" id="MFD0795733.1"/>
    </source>
</evidence>
<organism evidence="3 4">
    <name type="scientific">Mucilaginibacter litoreus</name>
    <dbReference type="NCBI Taxonomy" id="1048221"/>
    <lineage>
        <taxon>Bacteria</taxon>
        <taxon>Pseudomonadati</taxon>
        <taxon>Bacteroidota</taxon>
        <taxon>Sphingobacteriia</taxon>
        <taxon>Sphingobacteriales</taxon>
        <taxon>Sphingobacteriaceae</taxon>
        <taxon>Mucilaginibacter</taxon>
    </lineage>
</organism>
<name>A0ABW3AYV7_9SPHI</name>
<reference evidence="4" key="1">
    <citation type="journal article" date="2019" name="Int. J. Syst. Evol. Microbiol.">
        <title>The Global Catalogue of Microorganisms (GCM) 10K type strain sequencing project: providing services to taxonomists for standard genome sequencing and annotation.</title>
        <authorList>
            <consortium name="The Broad Institute Genomics Platform"/>
            <consortium name="The Broad Institute Genome Sequencing Center for Infectious Disease"/>
            <person name="Wu L."/>
            <person name="Ma J."/>
        </authorList>
    </citation>
    <scope>NUCLEOTIDE SEQUENCE [LARGE SCALE GENOMIC DNA]</scope>
    <source>
        <strain evidence="4">CCUG 61484</strain>
    </source>
</reference>
<keyword evidence="1" id="KW-0732">Signal</keyword>
<sequence length="317" mass="35469">MKLLFFVLLCLNLSDAFSQDTSYFDRSGVLTNIADSVKYVRIITKEANAKQFNVEEFYRNGKRKLTAKTNSSSLKLRLEGPCIEFFESGARKTISNYKDGRKTGDCFEYYPQGKLFLHKIYQKASSDSDSTNYIIQEAYDANGTELVTAGNGVMAFYNNTFDYALEHGSIKNGKRDGEWTGEDKDHRVSFVEIYKDGELTTATSMQNNIKYTYSKNRYESPNFVGGEKKYGNFLSKTIRYPAYERENGISGRAIVGFTVGIDGSIGNIAILGSVSPGFSNGAQRIMMLSPNWKPATLYGVPVQAYYSIPINFAVSGQ</sequence>
<keyword evidence="4" id="KW-1185">Reference proteome</keyword>
<dbReference type="PANTHER" id="PTHR33446">
    <property type="entry name" value="PROTEIN TONB-RELATED"/>
    <property type="match status" value="1"/>
</dbReference>
<dbReference type="SUPFAM" id="SSF74653">
    <property type="entry name" value="TolA/TonB C-terminal domain"/>
    <property type="match status" value="1"/>
</dbReference>
<gene>
    <name evidence="3" type="ORF">ACFQZX_19080</name>
</gene>
<dbReference type="Gene3D" id="3.30.1150.10">
    <property type="match status" value="1"/>
</dbReference>
<dbReference type="PANTHER" id="PTHR33446:SF2">
    <property type="entry name" value="PROTEIN TONB"/>
    <property type="match status" value="1"/>
</dbReference>
<protein>
    <submittedName>
        <fullName evidence="3">Energy transducer TonB</fullName>
    </submittedName>
</protein>
<comment type="caution">
    <text evidence="3">The sequence shown here is derived from an EMBL/GenBank/DDBJ whole genome shotgun (WGS) entry which is preliminary data.</text>
</comment>
<dbReference type="RefSeq" id="WP_377118421.1">
    <property type="nucleotide sequence ID" value="NZ_JBHTHZ010000014.1"/>
</dbReference>
<dbReference type="Pfam" id="PF03544">
    <property type="entry name" value="TonB_C"/>
    <property type="match status" value="1"/>
</dbReference>
<dbReference type="InterPro" id="IPR037682">
    <property type="entry name" value="TonB_C"/>
</dbReference>
<evidence type="ECO:0000313" key="4">
    <source>
        <dbReference type="Proteomes" id="UP001597010"/>
    </source>
</evidence>
<evidence type="ECO:0000259" key="2">
    <source>
        <dbReference type="PROSITE" id="PS52015"/>
    </source>
</evidence>
<accession>A0ABW3AYV7</accession>
<proteinExistence type="predicted"/>